<evidence type="ECO:0000313" key="1">
    <source>
        <dbReference type="EnsemblPlants" id="LPERR01G14190.1"/>
    </source>
</evidence>
<keyword evidence="2" id="KW-1185">Reference proteome</keyword>
<reference evidence="1 2" key="2">
    <citation type="submission" date="2013-12" db="EMBL/GenBank/DDBJ databases">
        <authorList>
            <person name="Yu Y."/>
            <person name="Lee S."/>
            <person name="de Baynast K."/>
            <person name="Wissotski M."/>
            <person name="Liu L."/>
            <person name="Talag J."/>
            <person name="Goicoechea J."/>
            <person name="Angelova A."/>
            <person name="Jetty R."/>
            <person name="Kudrna D."/>
            <person name="Golser W."/>
            <person name="Rivera L."/>
            <person name="Zhang J."/>
            <person name="Wing R."/>
        </authorList>
    </citation>
    <scope>NUCLEOTIDE SEQUENCE</scope>
</reference>
<proteinExistence type="predicted"/>
<accession>A0A0D9V133</accession>
<name>A0A0D9V133_9ORYZ</name>
<reference evidence="1 2" key="1">
    <citation type="submission" date="2012-08" db="EMBL/GenBank/DDBJ databases">
        <title>Oryza genome evolution.</title>
        <authorList>
            <person name="Wing R.A."/>
        </authorList>
    </citation>
    <scope>NUCLEOTIDE SEQUENCE</scope>
</reference>
<dbReference type="Gramene" id="LPERR01G14190.3">
    <property type="protein sequence ID" value="LPERR01G14190.3"/>
    <property type="gene ID" value="LPERR01G14190"/>
</dbReference>
<dbReference type="HOGENOM" id="CLU_171355_0_0_1"/>
<organism evidence="1 2">
    <name type="scientific">Leersia perrieri</name>
    <dbReference type="NCBI Taxonomy" id="77586"/>
    <lineage>
        <taxon>Eukaryota</taxon>
        <taxon>Viridiplantae</taxon>
        <taxon>Streptophyta</taxon>
        <taxon>Embryophyta</taxon>
        <taxon>Tracheophyta</taxon>
        <taxon>Spermatophyta</taxon>
        <taxon>Magnoliopsida</taxon>
        <taxon>Liliopsida</taxon>
        <taxon>Poales</taxon>
        <taxon>Poaceae</taxon>
        <taxon>BOP clade</taxon>
        <taxon>Oryzoideae</taxon>
        <taxon>Oryzeae</taxon>
        <taxon>Oryzinae</taxon>
        <taxon>Leersia</taxon>
    </lineage>
</organism>
<dbReference type="EnsemblPlants" id="LPERR01G14190.1">
    <property type="protein sequence ID" value="LPERR01G14190.1"/>
    <property type="gene ID" value="LPERR01G14190"/>
</dbReference>
<dbReference type="EnsemblPlants" id="LPERR01G14190.3">
    <property type="protein sequence ID" value="LPERR01G14190.3"/>
    <property type="gene ID" value="LPERR01G14190"/>
</dbReference>
<dbReference type="Proteomes" id="UP000032180">
    <property type="component" value="Chromosome 1"/>
</dbReference>
<dbReference type="AlphaFoldDB" id="A0A0D9V133"/>
<evidence type="ECO:0000313" key="2">
    <source>
        <dbReference type="Proteomes" id="UP000032180"/>
    </source>
</evidence>
<dbReference type="Gramene" id="LPERR01G14190.1">
    <property type="protein sequence ID" value="LPERR01G14190.1"/>
    <property type="gene ID" value="LPERR01G14190"/>
</dbReference>
<sequence length="113" mass="12047">MSIIFLSIFSTKSYRRSSPIQKILVIISSPTFPKAATPHVACIAVAGAGKPNLGFWPSPPKSPNSSPSLIQIEGAEGVGSEFGADAHAIATVGGQEWYDYTKFESKSCTFDHD</sequence>
<protein>
    <submittedName>
        <fullName evidence="1">Uncharacterized protein</fullName>
    </submittedName>
</protein>
<reference evidence="1" key="3">
    <citation type="submission" date="2015-04" db="UniProtKB">
        <authorList>
            <consortium name="EnsemblPlants"/>
        </authorList>
    </citation>
    <scope>IDENTIFICATION</scope>
</reference>